<reference evidence="2" key="1">
    <citation type="submission" date="2022-11" db="UniProtKB">
        <authorList>
            <consortium name="WormBaseParasite"/>
        </authorList>
    </citation>
    <scope>IDENTIFICATION</scope>
</reference>
<evidence type="ECO:0000313" key="1">
    <source>
        <dbReference type="Proteomes" id="UP000887580"/>
    </source>
</evidence>
<dbReference type="WBParaSite" id="PS1159_v2.g16120.t1">
    <property type="protein sequence ID" value="PS1159_v2.g16120.t1"/>
    <property type="gene ID" value="PS1159_v2.g16120"/>
</dbReference>
<sequence length="261" mass="30415">MFNNQKTSTISSFSPTSPSLPGIFNDSKKFATQRWNLILTVFYQQMPRKCHWHFLWPYDNSFTGREAIEFLLSTLPKIIFGQSIQRINCSGLLQKFLAYGFIFNVRNPKDLKFSEKDGTIFRFNQEKIQYEIYKTNESTFNDSTMSSSPNPLIRRAQSNNEQYFSQSDYHSNHRSSTLPTTITTSPPPLSSFSKSPNRTIFSSFRKLKRLNQREEPVFNIPPPPKTPPPPIPTFHSRKRDSTQSSPPIYKKYPRLSNFSHY</sequence>
<accession>A0AC35FF59</accession>
<organism evidence="1 2">
    <name type="scientific">Panagrolaimus sp. PS1159</name>
    <dbReference type="NCBI Taxonomy" id="55785"/>
    <lineage>
        <taxon>Eukaryota</taxon>
        <taxon>Metazoa</taxon>
        <taxon>Ecdysozoa</taxon>
        <taxon>Nematoda</taxon>
        <taxon>Chromadorea</taxon>
        <taxon>Rhabditida</taxon>
        <taxon>Tylenchina</taxon>
        <taxon>Panagrolaimomorpha</taxon>
        <taxon>Panagrolaimoidea</taxon>
        <taxon>Panagrolaimidae</taxon>
        <taxon>Panagrolaimus</taxon>
    </lineage>
</organism>
<name>A0AC35FF59_9BILA</name>
<evidence type="ECO:0000313" key="2">
    <source>
        <dbReference type="WBParaSite" id="PS1159_v2.g16120.t1"/>
    </source>
</evidence>
<protein>
    <submittedName>
        <fullName evidence="2">DEP domain-containing protein</fullName>
    </submittedName>
</protein>
<dbReference type="Proteomes" id="UP000887580">
    <property type="component" value="Unplaced"/>
</dbReference>
<proteinExistence type="predicted"/>